<dbReference type="InterPro" id="IPR055436">
    <property type="entry name" value="Ig_TMEM131L_4"/>
</dbReference>
<feature type="compositionally biased region" description="Low complexity" evidence="7">
    <location>
        <begin position="1244"/>
        <end position="1254"/>
    </location>
</feature>
<feature type="compositionally biased region" description="Polar residues" evidence="7">
    <location>
        <begin position="1259"/>
        <end position="1269"/>
    </location>
</feature>
<feature type="compositionally biased region" description="Acidic residues" evidence="7">
    <location>
        <begin position="1507"/>
        <end position="1522"/>
    </location>
</feature>
<feature type="compositionally biased region" description="Low complexity" evidence="7">
    <location>
        <begin position="1649"/>
        <end position="1663"/>
    </location>
</feature>
<feature type="compositionally biased region" description="Low complexity" evidence="7">
    <location>
        <begin position="1565"/>
        <end position="1581"/>
    </location>
</feature>
<feature type="compositionally biased region" description="Low complexity" evidence="7">
    <location>
        <begin position="1399"/>
        <end position="1410"/>
    </location>
</feature>
<gene>
    <name evidence="14" type="ORF">BJG266_LOCUS27015</name>
    <name evidence="13" type="ORF">QVE165_LOCUS24268</name>
</gene>
<dbReference type="Pfam" id="PF24499">
    <property type="entry name" value="Ig_TMEM131L_4"/>
    <property type="match status" value="1"/>
</dbReference>
<evidence type="ECO:0000259" key="12">
    <source>
        <dbReference type="Pfam" id="PF24501"/>
    </source>
</evidence>
<evidence type="ECO:0000256" key="2">
    <source>
        <dbReference type="ARBA" id="ARBA00006682"/>
    </source>
</evidence>
<feature type="domain" description="TMEM131L fifth Ig-like" evidence="12">
    <location>
        <begin position="1039"/>
        <end position="1104"/>
    </location>
</feature>
<evidence type="ECO:0000259" key="10">
    <source>
        <dbReference type="Pfam" id="PF24495"/>
    </source>
</evidence>
<feature type="compositionally biased region" description="Low complexity" evidence="7">
    <location>
        <begin position="1298"/>
        <end position="1307"/>
    </location>
</feature>
<feature type="compositionally biased region" description="Polar residues" evidence="7">
    <location>
        <begin position="1733"/>
        <end position="1767"/>
    </location>
</feature>
<dbReference type="Pfam" id="PF24501">
    <property type="entry name" value="Ig_TMEM131L_5"/>
    <property type="match status" value="1"/>
</dbReference>
<keyword evidence="15" id="KW-1185">Reference proteome</keyword>
<dbReference type="GO" id="GO:0016020">
    <property type="term" value="C:membrane"/>
    <property type="evidence" value="ECO:0007669"/>
    <property type="project" value="UniProtKB-SubCell"/>
</dbReference>
<evidence type="ECO:0000256" key="7">
    <source>
        <dbReference type="SAM" id="MobiDB-lite"/>
    </source>
</evidence>
<keyword evidence="5 8" id="KW-1133">Transmembrane helix</keyword>
<dbReference type="InterPro" id="IPR039877">
    <property type="entry name" value="TMEM131-like"/>
</dbReference>
<evidence type="ECO:0000256" key="3">
    <source>
        <dbReference type="ARBA" id="ARBA00022692"/>
    </source>
</evidence>
<evidence type="ECO:0000313" key="13">
    <source>
        <dbReference type="EMBL" id="CAF1173695.1"/>
    </source>
</evidence>
<dbReference type="PANTHER" id="PTHR22050:SF0">
    <property type="entry name" value="TRANSMEMBRANE PROTEIN 131 HOMOLOG"/>
    <property type="match status" value="1"/>
</dbReference>
<evidence type="ECO:0000313" key="14">
    <source>
        <dbReference type="EMBL" id="CAF1202992.1"/>
    </source>
</evidence>
<protein>
    <recommendedName>
        <fullName evidence="16">Transmembrane protein</fullName>
    </recommendedName>
</protein>
<feature type="region of interest" description="Disordered" evidence="7">
    <location>
        <begin position="1203"/>
        <end position="1461"/>
    </location>
</feature>
<comment type="subcellular location">
    <subcellularLocation>
        <location evidence="1">Membrane</location>
        <topology evidence="1">Single-pass type I membrane protein</topology>
    </subcellularLocation>
</comment>
<dbReference type="EMBL" id="CAJNOM010000169">
    <property type="protein sequence ID" value="CAF1173695.1"/>
    <property type="molecule type" value="Genomic_DNA"/>
</dbReference>
<reference evidence="13" key="1">
    <citation type="submission" date="2021-02" db="EMBL/GenBank/DDBJ databases">
        <authorList>
            <person name="Nowell W R."/>
        </authorList>
    </citation>
    <scope>NUCLEOTIDE SEQUENCE</scope>
</reference>
<evidence type="ECO:0008006" key="16">
    <source>
        <dbReference type="Google" id="ProtNLM"/>
    </source>
</evidence>
<feature type="compositionally biased region" description="Polar residues" evidence="7">
    <location>
        <begin position="1411"/>
        <end position="1430"/>
    </location>
</feature>
<feature type="region of interest" description="Disordered" evidence="7">
    <location>
        <begin position="1729"/>
        <end position="1767"/>
    </location>
</feature>
<keyword evidence="4" id="KW-0732">Signal</keyword>
<dbReference type="EMBL" id="CAJNOI010000238">
    <property type="protein sequence ID" value="CAF1202992.1"/>
    <property type="molecule type" value="Genomic_DNA"/>
</dbReference>
<feature type="region of interest" description="Disordered" evidence="7">
    <location>
        <begin position="1781"/>
        <end position="1834"/>
    </location>
</feature>
<evidence type="ECO:0000256" key="5">
    <source>
        <dbReference type="ARBA" id="ARBA00022989"/>
    </source>
</evidence>
<feature type="region of interest" description="Disordered" evidence="7">
    <location>
        <begin position="1649"/>
        <end position="1668"/>
    </location>
</feature>
<dbReference type="InterPro" id="IPR022113">
    <property type="entry name" value="TMEM131L_N"/>
</dbReference>
<accession>A0A814UHP9</accession>
<dbReference type="InterPro" id="IPR013783">
    <property type="entry name" value="Ig-like_fold"/>
</dbReference>
<feature type="transmembrane region" description="Helical" evidence="8">
    <location>
        <begin position="1135"/>
        <end position="1156"/>
    </location>
</feature>
<proteinExistence type="inferred from homology"/>
<feature type="transmembrane region" description="Helical" evidence="8">
    <location>
        <begin position="1097"/>
        <end position="1114"/>
    </location>
</feature>
<evidence type="ECO:0000259" key="9">
    <source>
        <dbReference type="Pfam" id="PF12371"/>
    </source>
</evidence>
<dbReference type="Proteomes" id="UP000663832">
    <property type="component" value="Unassembled WGS sequence"/>
</dbReference>
<sequence length="1834" mass="209320">MFPIFTSMHRQPSNDSYYFLRYLFLLYICTAFLMIISAFSDDLNDNEVFPHLSMNSIHTDKFSSPYTTHMEENDAEEKELLMNLLKSYDNVIKINQSIDYDRSFESSSSISSVRFIPPYLNFSQQSIAIPRMQTVIIINQDPEPLELYSLSEATNQFYSTLPKGNLVLSHGENISINIYYLPRTIGNIKTIFTINTNRGNIDYNVIGRSKTNPFRLRPLINIEIPLNSTYEYTIQFHNPYNYSLDINEIYTSDENLRIDLLLNKNIKNKITKVFEHHEQWHLKAYEMKSIIKINYFAYKLHRLHGFICIKTNFTELIILPIEINVLNYPGLYSNVDVLEFSTEKFIRSIAAPISIPLYVFNNNLDPVMLTDVRVEEKHRKYITIQYKTLPIPPGVHRLNQIAELTIHPVLIPTSVKRIHGYVQVYILSTNEKLAIEIPFDETVIHGSLDYDKDNTYIYISSSNNEFNNEECTPISFVNRYNMPIAIYNITTVDQEILSSYINITYPSSLLYLYPNQWKQLVCVTVKEPSLSNVLSTNIQATLDIHSNLSTFHFVVFLYNGFLTVDVLSDITSDGIRINETNPFEFYLASIPINVSRTVTFTLTNPNPIDIAIENFHFTLPNTDIQLDYMQLIDGNGTKIKSINLYKNENISQFILPDQHLAVFSLTINGADQPKFHNETITFKTRYQILRINIQYEIVDGSIELTNKTSLHIDAFPNRIETLDIFTHNKFNVPVNVFRMDFITYGTCFAFTWNDSPMGNVKLQPNKIQELGKLRFNMAPLCEEPPSEATCYCGLHHHPSFKQRWDECVSALNTYELDHSLIIKFRNLWKEWTSLVRKQRIQTNIWIYTDRANISTPLTIDFVWPSVLDHMFSSYSRAPLILDFQVIFINITKTQNIIITNPSLNLVTYSVELHKADSDNFKSIINDQIFTISTTSKRVDLISGTYHFQLRPAEQITFTVSYRPTQMIKHEMYFIIRNNLTIIESILVRGEGGIGSLRVGHRKATSSMSPIIISIDEKQYKLCLNIQSNPLLRKLITLTNTGNMKTIIYDISFDQMKCSGHGFSAPYCTNIEIESNEKYNLQILFQPDYTLVEVNRTLTLNTNIGLISFPIIVRIPQRVLSTCYNIVPRPRWEFRTYCLCLCSLIFLTILIFFTAGYDARRIYDDYLNRYKWRVQIQATDSKMFDLSDLSLAVQDEEKIRERIESLSSTDAKKETTSKNELKSKRSTTPVSENREPSSKVRTPIGSTSSTKSGSNKARRATTTESGSTKSIKTHHEPLGKTQSLQRQKSDQHTTPPVPSKTVSSSTVVTDDEIEPFVVPRQRRISSKAKESSTNITPKSNADNNNTVIKRKSSIYSEQTNPLKSDDSLDDQQWSMVSSNKGQRKGTTSARRETHDESHITNKTSKVSSTNSDKQTIPSLMSNIINPIPTKSTHSRRRGARKQSPAPVSNLVKRKSLQDDTPLYSPNREIAFRQLTEQLWAAGLPSSTNACSMSIRSRCSSAPPSERDGGDDDIDWDEPDAPDDDFGRYALQNANSMNDSNDTDERIQTQQKTTPINIPSLMSLSITPPTMTTNTTQQKSTTPTSVIKENIEPLPFPSHHSPGPIQRPNKLSCQPVTQASMFFSDTIESPDTPDVLVQINHLLDHQNSITTVPSTTNVSNSTTSPLINDIPTPNVPWTPFSPTEWPSKYDSTWPMANMPSPNIPLTTQIQNPFAPQQQSSKEDSAVWPTALGTATPRSTPLSTRTQPGSEWTEMFSSASASSIEPTKPINNTWTKFLPVSESSSIDNQTTNKPENEVNNQFWDSITQPNSSASWWPKPSTDENNDDKDHSRWDFAR</sequence>
<keyword evidence="3 8" id="KW-0812">Transmembrane</keyword>
<comment type="caution">
    <text evidence="13">The sequence shown here is derived from an EMBL/GenBank/DDBJ whole genome shotgun (WGS) entry which is preliminary data.</text>
</comment>
<feature type="domain" description="Transmembrane protein 131-like N-terminal" evidence="9">
    <location>
        <begin position="113"/>
        <end position="196"/>
    </location>
</feature>
<keyword evidence="6 8" id="KW-0472">Membrane</keyword>
<dbReference type="InterPro" id="IPR055437">
    <property type="entry name" value="TMEM131L_Ig_5"/>
</dbReference>
<evidence type="ECO:0000313" key="15">
    <source>
        <dbReference type="Proteomes" id="UP000663832"/>
    </source>
</evidence>
<feature type="compositionally biased region" description="Basic and acidic residues" evidence="7">
    <location>
        <begin position="1824"/>
        <end position="1834"/>
    </location>
</feature>
<feature type="compositionally biased region" description="Polar residues" evidence="7">
    <location>
        <begin position="1369"/>
        <end position="1387"/>
    </location>
</feature>
<feature type="domain" description="TMEM131 second Ig-like" evidence="10">
    <location>
        <begin position="213"/>
        <end position="310"/>
    </location>
</feature>
<feature type="domain" description="TMEM131L fourth Ig-like" evidence="11">
    <location>
        <begin position="936"/>
        <end position="991"/>
    </location>
</feature>
<feature type="compositionally biased region" description="Polar residues" evidence="7">
    <location>
        <begin position="1546"/>
        <end position="1564"/>
    </location>
</feature>
<evidence type="ECO:0000256" key="8">
    <source>
        <dbReference type="SAM" id="Phobius"/>
    </source>
</evidence>
<feature type="region of interest" description="Disordered" evidence="7">
    <location>
        <begin position="1493"/>
        <end position="1581"/>
    </location>
</feature>
<feature type="compositionally biased region" description="Polar residues" evidence="7">
    <location>
        <begin position="1781"/>
        <end position="1811"/>
    </location>
</feature>
<name>A0A814UHP9_9BILA</name>
<dbReference type="Pfam" id="PF24495">
    <property type="entry name" value="Ig_TMEM131_2"/>
    <property type="match status" value="1"/>
</dbReference>
<evidence type="ECO:0000259" key="11">
    <source>
        <dbReference type="Pfam" id="PF24499"/>
    </source>
</evidence>
<evidence type="ECO:0000256" key="6">
    <source>
        <dbReference type="ARBA" id="ARBA00023136"/>
    </source>
</evidence>
<dbReference type="PANTHER" id="PTHR22050">
    <property type="entry name" value="RW1 PROTEIN HOMOLOG"/>
    <property type="match status" value="1"/>
</dbReference>
<dbReference type="Pfam" id="PF12371">
    <property type="entry name" value="TMEM131_like_N"/>
    <property type="match status" value="1"/>
</dbReference>
<dbReference type="InterPro" id="IPR056311">
    <property type="entry name" value="TMEM131_Ig_2"/>
</dbReference>
<feature type="compositionally biased region" description="Basic and acidic residues" evidence="7">
    <location>
        <begin position="1203"/>
        <end position="1222"/>
    </location>
</feature>
<evidence type="ECO:0000256" key="1">
    <source>
        <dbReference type="ARBA" id="ARBA00004479"/>
    </source>
</evidence>
<dbReference type="Proteomes" id="UP000663877">
    <property type="component" value="Unassembled WGS sequence"/>
</dbReference>
<feature type="compositionally biased region" description="Basic and acidic residues" evidence="7">
    <location>
        <begin position="1388"/>
        <end position="1398"/>
    </location>
</feature>
<feature type="compositionally biased region" description="Polar residues" evidence="7">
    <location>
        <begin position="1330"/>
        <end position="1361"/>
    </location>
</feature>
<dbReference type="OrthoDB" id="168404at2759"/>
<organism evidence="13 15">
    <name type="scientific">Adineta steineri</name>
    <dbReference type="NCBI Taxonomy" id="433720"/>
    <lineage>
        <taxon>Eukaryota</taxon>
        <taxon>Metazoa</taxon>
        <taxon>Spiralia</taxon>
        <taxon>Gnathifera</taxon>
        <taxon>Rotifera</taxon>
        <taxon>Eurotatoria</taxon>
        <taxon>Bdelloidea</taxon>
        <taxon>Adinetida</taxon>
        <taxon>Adinetidae</taxon>
        <taxon>Adineta</taxon>
    </lineage>
</organism>
<dbReference type="Gene3D" id="2.60.40.10">
    <property type="entry name" value="Immunoglobulins"/>
    <property type="match status" value="1"/>
</dbReference>
<comment type="similarity">
    <text evidence="2">Belongs to the TMEM131 family.</text>
</comment>
<evidence type="ECO:0000256" key="4">
    <source>
        <dbReference type="ARBA" id="ARBA00022729"/>
    </source>
</evidence>
<feature type="transmembrane region" description="Helical" evidence="8">
    <location>
        <begin position="20"/>
        <end position="39"/>
    </location>
</feature>